<keyword evidence="1" id="KW-0285">Flavoprotein</keyword>
<name>D8PW49_SCHCM</name>
<dbReference type="PANTHER" id="PTHR46720">
    <property type="entry name" value="HYDROXYLASE, PUTATIVE (AFU_ORTHOLOGUE AFUA_3G01460)-RELATED"/>
    <property type="match status" value="1"/>
</dbReference>
<evidence type="ECO:0000313" key="5">
    <source>
        <dbReference type="EMBL" id="EFJ00152.1"/>
    </source>
</evidence>
<dbReference type="STRING" id="578458.D8PW49"/>
<dbReference type="Proteomes" id="UP000007431">
    <property type="component" value="Unassembled WGS sequence"/>
</dbReference>
<dbReference type="SUPFAM" id="SSF54373">
    <property type="entry name" value="FAD-linked reductases, C-terminal domain"/>
    <property type="match status" value="1"/>
</dbReference>
<dbReference type="HOGENOM" id="CLU_009665_6_0_1"/>
<dbReference type="SUPFAM" id="SSF51905">
    <property type="entry name" value="FAD/NAD(P)-binding domain"/>
    <property type="match status" value="1"/>
</dbReference>
<feature type="domain" description="FAD-binding" evidence="4">
    <location>
        <begin position="43"/>
        <end position="377"/>
    </location>
</feature>
<dbReference type="eggNOG" id="KOG2614">
    <property type="taxonomic scope" value="Eukaryota"/>
</dbReference>
<dbReference type="PANTHER" id="PTHR46720:SF3">
    <property type="entry name" value="FAD-BINDING DOMAIN-CONTAINING PROTEIN-RELATED"/>
    <property type="match status" value="1"/>
</dbReference>
<proteinExistence type="predicted"/>
<dbReference type="InterPro" id="IPR051104">
    <property type="entry name" value="FAD_monoxygenase"/>
</dbReference>
<dbReference type="OMA" id="FEIRKSD"/>
<dbReference type="Gene3D" id="3.50.50.60">
    <property type="entry name" value="FAD/NAD(P)-binding domain"/>
    <property type="match status" value="1"/>
</dbReference>
<evidence type="ECO:0000256" key="3">
    <source>
        <dbReference type="ARBA" id="ARBA00023002"/>
    </source>
</evidence>
<evidence type="ECO:0000256" key="1">
    <source>
        <dbReference type="ARBA" id="ARBA00022630"/>
    </source>
</evidence>
<dbReference type="PRINTS" id="PR00420">
    <property type="entry name" value="RNGMNOXGNASE"/>
</dbReference>
<sequence length="464" mass="51409">GGGIGGLAQVLALQHFCDMSQLDVHIYEAATHINQIGAGINIWERVCEMLGEIGLKEDIARLLRENENTQQTDNRTTAWVCRKSDEKEGVPITEIVFGEAGRMLLLHRADVQELFMKHLSPEVEIHLSHRLESYSYTDAPNERIKLHFKGGDEARCDLLIAADGVHSVVRKQLLPELAKELGNEELNASAQPLFSGSKVYRDLVPSEDLAKLWPGHPTLVKPHIYCGKNKHIITYPIHLGDKHFVNVVPFYTDPSKENTPFSGSQIGQATTEEVLKMYEGWEPEVQALLGCMAKPSHWAVLTLKPFETWAHNGVVLLGDAAHAMVPHIGAGACEAIEDGYVLAQILAYAQKKGPLEALSDETMDLYNRLRPPIANFVHERARLQGLFYEFNEEGADLSLVEAGSPFYTESAEGGEEGKDGVNGNSEEAKRLAKLGYGMQDGYVWWKHSIVRETDAAVKRALGEA</sequence>
<dbReference type="AlphaFoldDB" id="D8PW49"/>
<dbReference type="GO" id="GO:0044550">
    <property type="term" value="P:secondary metabolite biosynthetic process"/>
    <property type="evidence" value="ECO:0007669"/>
    <property type="project" value="TreeGrafter"/>
</dbReference>
<dbReference type="InParanoid" id="D8PW49"/>
<feature type="non-terminal residue" evidence="5">
    <location>
        <position position="1"/>
    </location>
</feature>
<protein>
    <recommendedName>
        <fullName evidence="4">FAD-binding domain-containing protein</fullName>
    </recommendedName>
</protein>
<keyword evidence="2" id="KW-0274">FAD</keyword>
<dbReference type="Pfam" id="PF01494">
    <property type="entry name" value="FAD_binding_3"/>
    <property type="match status" value="1"/>
</dbReference>
<dbReference type="InterPro" id="IPR002938">
    <property type="entry name" value="FAD-bd"/>
</dbReference>
<evidence type="ECO:0000259" key="4">
    <source>
        <dbReference type="Pfam" id="PF01494"/>
    </source>
</evidence>
<keyword evidence="3" id="KW-0560">Oxidoreductase</keyword>
<dbReference type="InterPro" id="IPR036188">
    <property type="entry name" value="FAD/NAD-bd_sf"/>
</dbReference>
<accession>D8PW49</accession>
<keyword evidence="6" id="KW-1185">Reference proteome</keyword>
<dbReference type="EMBL" id="GL377303">
    <property type="protein sequence ID" value="EFJ00152.1"/>
    <property type="molecule type" value="Genomic_DNA"/>
</dbReference>
<reference evidence="5 6" key="1">
    <citation type="journal article" date="2010" name="Nat. Biotechnol.">
        <title>Genome sequence of the model mushroom Schizophyllum commune.</title>
        <authorList>
            <person name="Ohm R.A."/>
            <person name="de Jong J.F."/>
            <person name="Lugones L.G."/>
            <person name="Aerts A."/>
            <person name="Kothe E."/>
            <person name="Stajich J.E."/>
            <person name="de Vries R.P."/>
            <person name="Record E."/>
            <person name="Levasseur A."/>
            <person name="Baker S.E."/>
            <person name="Bartholomew K.A."/>
            <person name="Coutinho P.M."/>
            <person name="Erdmann S."/>
            <person name="Fowler T.J."/>
            <person name="Gathman A.C."/>
            <person name="Lombard V."/>
            <person name="Henrissat B."/>
            <person name="Knabe N."/>
            <person name="Kuees U."/>
            <person name="Lilly W.W."/>
            <person name="Lindquist E."/>
            <person name="Lucas S."/>
            <person name="Magnuson J.K."/>
            <person name="Piumi F."/>
            <person name="Raudaskoski M."/>
            <person name="Salamov A."/>
            <person name="Schmutz J."/>
            <person name="Schwarze F.W.M.R."/>
            <person name="vanKuyk P.A."/>
            <person name="Horton J.S."/>
            <person name="Grigoriev I.V."/>
            <person name="Woesten H.A.B."/>
        </authorList>
    </citation>
    <scope>NUCLEOTIDE SEQUENCE [LARGE SCALE GENOMIC DNA]</scope>
    <source>
        <strain evidence="6">H4-8 / FGSC 9210</strain>
    </source>
</reference>
<organism evidence="6">
    <name type="scientific">Schizophyllum commune (strain H4-8 / FGSC 9210)</name>
    <name type="common">Split gill fungus</name>
    <dbReference type="NCBI Taxonomy" id="578458"/>
    <lineage>
        <taxon>Eukaryota</taxon>
        <taxon>Fungi</taxon>
        <taxon>Dikarya</taxon>
        <taxon>Basidiomycota</taxon>
        <taxon>Agaricomycotina</taxon>
        <taxon>Agaricomycetes</taxon>
        <taxon>Agaricomycetidae</taxon>
        <taxon>Agaricales</taxon>
        <taxon>Schizophyllaceae</taxon>
        <taxon>Schizophyllum</taxon>
    </lineage>
</organism>
<dbReference type="GO" id="GO:0016491">
    <property type="term" value="F:oxidoreductase activity"/>
    <property type="evidence" value="ECO:0007669"/>
    <property type="project" value="UniProtKB-KW"/>
</dbReference>
<evidence type="ECO:0000256" key="2">
    <source>
        <dbReference type="ARBA" id="ARBA00022827"/>
    </source>
</evidence>
<gene>
    <name evidence="5" type="ORF">SCHCODRAFT_50740</name>
</gene>
<dbReference type="VEuPathDB" id="FungiDB:SCHCODRAFT_02606962"/>
<dbReference type="GO" id="GO:0071949">
    <property type="term" value="F:FAD binding"/>
    <property type="evidence" value="ECO:0007669"/>
    <property type="project" value="InterPro"/>
</dbReference>
<evidence type="ECO:0000313" key="6">
    <source>
        <dbReference type="Proteomes" id="UP000007431"/>
    </source>
</evidence>